<feature type="domain" description="Tf2-1-like SH3-like" evidence="1">
    <location>
        <begin position="147"/>
        <end position="185"/>
    </location>
</feature>
<reference evidence="2" key="1">
    <citation type="journal article" date="2022" name="Int. J. Mol. Sci.">
        <title>Draft Genome of Tanacetum Coccineum: Genomic Comparison of Closely Related Tanacetum-Family Plants.</title>
        <authorList>
            <person name="Yamashiro T."/>
            <person name="Shiraishi A."/>
            <person name="Nakayama K."/>
            <person name="Satake H."/>
        </authorList>
    </citation>
    <scope>NUCLEOTIDE SEQUENCE</scope>
</reference>
<dbReference type="PANTHER" id="PTHR46148">
    <property type="entry name" value="CHROMO DOMAIN-CONTAINING PROTEIN"/>
    <property type="match status" value="1"/>
</dbReference>
<dbReference type="SUPFAM" id="SSF56672">
    <property type="entry name" value="DNA/RNA polymerases"/>
    <property type="match status" value="1"/>
</dbReference>
<dbReference type="Pfam" id="PF24626">
    <property type="entry name" value="SH3_Tf2-1"/>
    <property type="match status" value="1"/>
</dbReference>
<dbReference type="PANTHER" id="PTHR46148:SF57">
    <property type="entry name" value="OS12G0499874 PROTEIN"/>
    <property type="match status" value="1"/>
</dbReference>
<dbReference type="EMBL" id="BQNB010021184">
    <property type="protein sequence ID" value="GJU03746.1"/>
    <property type="molecule type" value="Genomic_DNA"/>
</dbReference>
<dbReference type="InterPro" id="IPR043502">
    <property type="entry name" value="DNA/RNA_pol_sf"/>
</dbReference>
<evidence type="ECO:0000313" key="2">
    <source>
        <dbReference type="EMBL" id="GJU03746.1"/>
    </source>
</evidence>
<dbReference type="Gene3D" id="3.30.70.270">
    <property type="match status" value="1"/>
</dbReference>
<comment type="caution">
    <text evidence="2">The sequence shown here is derived from an EMBL/GenBank/DDBJ whole genome shotgun (WGS) entry which is preliminary data.</text>
</comment>
<dbReference type="Pfam" id="PF08284">
    <property type="entry name" value="RVP_2"/>
    <property type="match status" value="1"/>
</dbReference>
<evidence type="ECO:0000259" key="1">
    <source>
        <dbReference type="Pfam" id="PF24626"/>
    </source>
</evidence>
<proteinExistence type="predicted"/>
<gene>
    <name evidence="2" type="ORF">Tco_1114084</name>
</gene>
<reference evidence="2" key="2">
    <citation type="submission" date="2022-01" db="EMBL/GenBank/DDBJ databases">
        <authorList>
            <person name="Yamashiro T."/>
            <person name="Shiraishi A."/>
            <person name="Satake H."/>
            <person name="Nakayama K."/>
        </authorList>
    </citation>
    <scope>NUCLEOTIDE SEQUENCE</scope>
</reference>
<dbReference type="Proteomes" id="UP001151760">
    <property type="component" value="Unassembled WGS sequence"/>
</dbReference>
<dbReference type="InterPro" id="IPR043128">
    <property type="entry name" value="Rev_trsase/Diguanyl_cyclase"/>
</dbReference>
<name>A0ABQ5IU22_9ASTR</name>
<sequence>MPVELGSSDVIIGMDWLSMYHAIIVCAEKIIRIPWGNETLIIHGDESNQGNETRFHVDPAKIESIKDWVSPKTPTKICQFLGLARYYQRFIEGFSKIAKLMTKLTQKNVAVEWGESRKQLLGHCRNSYVAGTYLRLSLKDAENSIVYCGPFKVLAKVMDVAYRLELPQELSRVHSTFHVLNLKKCYTDELLAMSLEGIHVDDKL</sequence>
<evidence type="ECO:0000313" key="3">
    <source>
        <dbReference type="Proteomes" id="UP001151760"/>
    </source>
</evidence>
<organism evidence="2 3">
    <name type="scientific">Tanacetum coccineum</name>
    <dbReference type="NCBI Taxonomy" id="301880"/>
    <lineage>
        <taxon>Eukaryota</taxon>
        <taxon>Viridiplantae</taxon>
        <taxon>Streptophyta</taxon>
        <taxon>Embryophyta</taxon>
        <taxon>Tracheophyta</taxon>
        <taxon>Spermatophyta</taxon>
        <taxon>Magnoliopsida</taxon>
        <taxon>eudicotyledons</taxon>
        <taxon>Gunneridae</taxon>
        <taxon>Pentapetalae</taxon>
        <taxon>asterids</taxon>
        <taxon>campanulids</taxon>
        <taxon>Asterales</taxon>
        <taxon>Asteraceae</taxon>
        <taxon>Asteroideae</taxon>
        <taxon>Anthemideae</taxon>
        <taxon>Anthemidinae</taxon>
        <taxon>Tanacetum</taxon>
    </lineage>
</organism>
<protein>
    <recommendedName>
        <fullName evidence="1">Tf2-1-like SH3-like domain-containing protein</fullName>
    </recommendedName>
</protein>
<dbReference type="InterPro" id="IPR056924">
    <property type="entry name" value="SH3_Tf2-1"/>
</dbReference>
<accession>A0ABQ5IU22</accession>
<keyword evidence="3" id="KW-1185">Reference proteome</keyword>